<dbReference type="InterPro" id="IPR036397">
    <property type="entry name" value="RNaseH_sf"/>
</dbReference>
<dbReference type="InterPro" id="IPR012337">
    <property type="entry name" value="RNaseH-like_sf"/>
</dbReference>
<dbReference type="SUPFAM" id="SSF56672">
    <property type="entry name" value="DNA/RNA polymerases"/>
    <property type="match status" value="1"/>
</dbReference>
<proteinExistence type="predicted"/>
<dbReference type="OMA" id="IRICECT"/>
<dbReference type="PANTHER" id="PTHR33481">
    <property type="entry name" value="REVERSE TRANSCRIPTASE"/>
    <property type="match status" value="1"/>
</dbReference>
<dbReference type="Pfam" id="PF00078">
    <property type="entry name" value="RVT_1"/>
    <property type="match status" value="1"/>
</dbReference>
<gene>
    <name evidence="3" type="ORF">ARMOST_17446</name>
</gene>
<dbReference type="GO" id="GO:0004523">
    <property type="term" value="F:RNA-DNA hybrid ribonuclease activity"/>
    <property type="evidence" value="ECO:0007669"/>
    <property type="project" value="InterPro"/>
</dbReference>
<evidence type="ECO:0000259" key="1">
    <source>
        <dbReference type="PROSITE" id="PS50878"/>
    </source>
</evidence>
<dbReference type="PROSITE" id="PS50878">
    <property type="entry name" value="RT_POL"/>
    <property type="match status" value="1"/>
</dbReference>
<dbReference type="GO" id="GO:0003676">
    <property type="term" value="F:nucleic acid binding"/>
    <property type="evidence" value="ECO:0007669"/>
    <property type="project" value="InterPro"/>
</dbReference>
<dbReference type="AlphaFoldDB" id="A0A284RZ06"/>
<protein>
    <recommendedName>
        <fullName evidence="5">RNase H type-1 domain-containing protein</fullName>
    </recommendedName>
</protein>
<dbReference type="CDD" id="cd01650">
    <property type="entry name" value="RT_nLTR_like"/>
    <property type="match status" value="1"/>
</dbReference>
<evidence type="ECO:0008006" key="5">
    <source>
        <dbReference type="Google" id="ProtNLM"/>
    </source>
</evidence>
<dbReference type="CDD" id="cd09276">
    <property type="entry name" value="Rnase_HI_RT_non_LTR"/>
    <property type="match status" value="1"/>
</dbReference>
<dbReference type="Pfam" id="PF00075">
    <property type="entry name" value="RNase_H"/>
    <property type="match status" value="1"/>
</dbReference>
<accession>A0A284RZ06</accession>
<keyword evidence="4" id="KW-1185">Reference proteome</keyword>
<dbReference type="EMBL" id="FUEG01000022">
    <property type="protein sequence ID" value="SJL13994.1"/>
    <property type="molecule type" value="Genomic_DNA"/>
</dbReference>
<dbReference type="STRING" id="47428.A0A284RZ06"/>
<evidence type="ECO:0000259" key="2">
    <source>
        <dbReference type="PROSITE" id="PS50879"/>
    </source>
</evidence>
<dbReference type="Proteomes" id="UP000219338">
    <property type="component" value="Unassembled WGS sequence"/>
</dbReference>
<dbReference type="InterPro" id="IPR043502">
    <property type="entry name" value="DNA/RNA_pol_sf"/>
</dbReference>
<dbReference type="SUPFAM" id="SSF53098">
    <property type="entry name" value="Ribonuclease H-like"/>
    <property type="match status" value="1"/>
</dbReference>
<feature type="domain" description="Reverse transcriptase" evidence="1">
    <location>
        <begin position="318"/>
        <end position="584"/>
    </location>
</feature>
<name>A0A284RZ06_ARMOS</name>
<dbReference type="PROSITE" id="PS50879">
    <property type="entry name" value="RNASE_H_1"/>
    <property type="match status" value="1"/>
</dbReference>
<dbReference type="Gene3D" id="3.30.420.10">
    <property type="entry name" value="Ribonuclease H-like superfamily/Ribonuclease H"/>
    <property type="match status" value="1"/>
</dbReference>
<dbReference type="InterPro" id="IPR002156">
    <property type="entry name" value="RNaseH_domain"/>
</dbReference>
<evidence type="ECO:0000313" key="3">
    <source>
        <dbReference type="EMBL" id="SJL13994.1"/>
    </source>
</evidence>
<feature type="domain" description="RNase H type-1" evidence="2">
    <location>
        <begin position="809"/>
        <end position="948"/>
    </location>
</feature>
<dbReference type="InterPro" id="IPR000477">
    <property type="entry name" value="RT_dom"/>
</dbReference>
<dbReference type="OrthoDB" id="3261136at2759"/>
<organism evidence="3 4">
    <name type="scientific">Armillaria ostoyae</name>
    <name type="common">Armillaria root rot fungus</name>
    <dbReference type="NCBI Taxonomy" id="47428"/>
    <lineage>
        <taxon>Eukaryota</taxon>
        <taxon>Fungi</taxon>
        <taxon>Dikarya</taxon>
        <taxon>Basidiomycota</taxon>
        <taxon>Agaricomycotina</taxon>
        <taxon>Agaricomycetes</taxon>
        <taxon>Agaricomycetidae</taxon>
        <taxon>Agaricales</taxon>
        <taxon>Marasmiineae</taxon>
        <taxon>Physalacriaceae</taxon>
        <taxon>Armillaria</taxon>
    </lineage>
</organism>
<evidence type="ECO:0000313" key="4">
    <source>
        <dbReference type="Proteomes" id="UP000219338"/>
    </source>
</evidence>
<sequence>MPLPAFIPTLRAFSTGNYTRVDNVFCSDELLPAFIRCTMDHAAQPPRTDHFSILSTIDISPMRSDFEPRRNFCKVEWLKFYDTLKTRLDALPLPHEIEDKEEMYQTLDSLNNTVQEVIDKYVPWTKPSPYAKRWWTSELTALCKQLCKVQRKAFGFRTVPDHPIHEEWKQLCNIYAEAIDKAKMTCWMEWLENAGSRNIWEICSFISQPSSDGGQARVPDLVVKAQGQPTRRIQENKEKGNVFRSAFFPPKPPTSAVPDNFCYPPPAWEFQLITDEQIERAYRRMKPLKATKPGTVPNCILSRCADLLAPHIGPIYRATFTLKEYPEMFSATNTIILRKPGKPDYEDPNAHRPIILSDGWGRGLHATMNQDLVAWCELMGLLPDRHFGGRPGRCTTDSIHLLVSTIKDAWRKGEVVTVLFLDVKGAFPSVDVDMLVHEMLALGIPAPYTEWLQRRLEGRKTVLTFDDFKSVIFDIINGLDQGDPLSQILYVIYNSSMVKRLKEDEEGYLFIDDKAILVRGKTFIETHWKIKDVMERKDGILEWAKEHNCEYGIAKFQLIDFMPKTWDQPGNSTRHREPDMGPPIQIGQHFIAPKPVAKFLRVYIDAGLRWKEQGAAAIKKADDWIIQFRRLARMSSGVTRESMRLTYISIAIPRILYAADVFLNPQRRMKKKRKDGRSSIRTINCLSSIQRKAAILITGGMRTTAADVLDIHANLLPMQGQVEVYRHRALVRMACLPSGHPLYRPIHRAANRYVRRHRSPLHELTRDFDIQPDRTETIKAVRFPPHWKSKIKIEIAESMEEAMAMERVDNSEVKGYGDGSGIDGGIGAAAVVFRGGRRVKTLRLRVGSAKKHEVYDGEGLALVLCTEPLRSMTNVRSATFSIDNISAIQATTLPRPAPSHHIFDLFHKHVDMVLKRHPSISIKIRWVPGHQGIAGNEAADEEAKTAARGDVSELRKLPAPLRKPIPYNKSSLLRVFYAKQKHHADRAWRKSPRYSRFRHIDSATAQRAARRYRKLATSMPRKITSIMMQLRTGHIGLNRHLFNIQRVESPACPKCSYPNESVHHYLIRCPAYQNEREALQRSIGVRGTAMTVKHILACRENIPHLIQYLNDTQRFKATFGTFPDVEVGKEDTED</sequence>
<reference evidence="4" key="1">
    <citation type="journal article" date="2017" name="Nat. Ecol. Evol.">
        <title>Genome expansion and lineage-specific genetic innovations in the forest pathogenic fungi Armillaria.</title>
        <authorList>
            <person name="Sipos G."/>
            <person name="Prasanna A.N."/>
            <person name="Walter M.C."/>
            <person name="O'Connor E."/>
            <person name="Balint B."/>
            <person name="Krizsan K."/>
            <person name="Kiss B."/>
            <person name="Hess J."/>
            <person name="Varga T."/>
            <person name="Slot J."/>
            <person name="Riley R."/>
            <person name="Boka B."/>
            <person name="Rigling D."/>
            <person name="Barry K."/>
            <person name="Lee J."/>
            <person name="Mihaltcheva S."/>
            <person name="LaButti K."/>
            <person name="Lipzen A."/>
            <person name="Waldron R."/>
            <person name="Moloney N.M."/>
            <person name="Sperisen C."/>
            <person name="Kredics L."/>
            <person name="Vagvoelgyi C."/>
            <person name="Patrignani A."/>
            <person name="Fitzpatrick D."/>
            <person name="Nagy I."/>
            <person name="Doyle S."/>
            <person name="Anderson J.B."/>
            <person name="Grigoriev I.V."/>
            <person name="Gueldener U."/>
            <person name="Muensterkoetter M."/>
            <person name="Nagy L.G."/>
        </authorList>
    </citation>
    <scope>NUCLEOTIDE SEQUENCE [LARGE SCALE GENOMIC DNA]</scope>
    <source>
        <strain evidence="4">C18/9</strain>
    </source>
</reference>
<dbReference type="PANTHER" id="PTHR33481:SF1">
    <property type="entry name" value="ENDONUCLEASE_EXONUCLEASE_PHOSPHATASE DOMAIN-CONTAINING PROTEIN-RELATED"/>
    <property type="match status" value="1"/>
</dbReference>